<comment type="subcellular location">
    <subcellularLocation>
        <location evidence="1">Membrane</location>
        <topology evidence="1">Multi-pass membrane protein</topology>
    </subcellularLocation>
</comment>
<evidence type="ECO:0000256" key="7">
    <source>
        <dbReference type="SAM" id="Phobius"/>
    </source>
</evidence>
<keyword evidence="3 7" id="KW-1133">Transmembrane helix</keyword>
<sequence>MKDPPSKNDLLVVAILFFILTWLSVSLRIYVRGFLQKTWGKDDSFMVVSLIIFTIYLAFQLVAVTHGQGRHRWDLEDDEARIGFLFYYLCEILYVFTNCTLKIALATFYLRVAINIWHIWIIKLLMVGTVFFGMVYFFLVVFQCTPVSEFWNNHPASNKCIPHAPTQGISYALAAVNAMADWTFGILPFFIVLDLEGMAFKTKILVAGILAFAAIGSTATVVRMKYIHTLINGPDFLFATTGVSVWSTVEPGIGITAGSIATLRPLFRLWHLRLSSSPLQPPSPTPSPRHRHHLDRSQTISELLAQLPSAATTTTTTKPSAATKESWNCSSNQRSHTRSVEGRTKEEDKDELWAENTNGMCWLSAEGAGPPQLHLRESIHRMFIRRSIMSSLLSDNDDRGVEEDREIRELAQSSNV</sequence>
<feature type="transmembrane region" description="Helical" evidence="7">
    <location>
        <begin position="171"/>
        <end position="192"/>
    </location>
</feature>
<keyword evidence="10" id="KW-1185">Reference proteome</keyword>
<feature type="compositionally biased region" description="Polar residues" evidence="6">
    <location>
        <begin position="325"/>
        <end position="334"/>
    </location>
</feature>
<reference evidence="9 10" key="1">
    <citation type="journal article" date="2018" name="Sci. Rep.">
        <title>Comparative genomics provides insights into the lifestyle and reveals functional heterogeneity of dark septate endophytic fungi.</title>
        <authorList>
            <person name="Knapp D.G."/>
            <person name="Nemeth J.B."/>
            <person name="Barry K."/>
            <person name="Hainaut M."/>
            <person name="Henrissat B."/>
            <person name="Johnson J."/>
            <person name="Kuo A."/>
            <person name="Lim J.H.P."/>
            <person name="Lipzen A."/>
            <person name="Nolan M."/>
            <person name="Ohm R.A."/>
            <person name="Tamas L."/>
            <person name="Grigoriev I.V."/>
            <person name="Spatafora J.W."/>
            <person name="Nagy L.G."/>
            <person name="Kovacs G.M."/>
        </authorList>
    </citation>
    <scope>NUCLEOTIDE SEQUENCE [LARGE SCALE GENOMIC DNA]</scope>
    <source>
        <strain evidence="9 10">DSE2036</strain>
    </source>
</reference>
<evidence type="ECO:0000256" key="3">
    <source>
        <dbReference type="ARBA" id="ARBA00022989"/>
    </source>
</evidence>
<dbReference type="OrthoDB" id="3923077at2759"/>
<feature type="region of interest" description="Disordered" evidence="6">
    <location>
        <begin position="309"/>
        <end position="350"/>
    </location>
</feature>
<feature type="region of interest" description="Disordered" evidence="6">
    <location>
        <begin position="395"/>
        <end position="416"/>
    </location>
</feature>
<feature type="transmembrane region" description="Helical" evidence="7">
    <location>
        <begin position="43"/>
        <end position="65"/>
    </location>
</feature>
<organism evidence="9 10">
    <name type="scientific">Periconia macrospinosa</name>
    <dbReference type="NCBI Taxonomy" id="97972"/>
    <lineage>
        <taxon>Eukaryota</taxon>
        <taxon>Fungi</taxon>
        <taxon>Dikarya</taxon>
        <taxon>Ascomycota</taxon>
        <taxon>Pezizomycotina</taxon>
        <taxon>Dothideomycetes</taxon>
        <taxon>Pleosporomycetidae</taxon>
        <taxon>Pleosporales</taxon>
        <taxon>Massarineae</taxon>
        <taxon>Periconiaceae</taxon>
        <taxon>Periconia</taxon>
    </lineage>
</organism>
<protein>
    <recommendedName>
        <fullName evidence="8">Rhodopsin domain-containing protein</fullName>
    </recommendedName>
</protein>
<feature type="domain" description="Rhodopsin" evidence="8">
    <location>
        <begin position="27"/>
        <end position="268"/>
    </location>
</feature>
<feature type="transmembrane region" description="Helical" evidence="7">
    <location>
        <begin position="85"/>
        <end position="108"/>
    </location>
</feature>
<evidence type="ECO:0000256" key="4">
    <source>
        <dbReference type="ARBA" id="ARBA00023136"/>
    </source>
</evidence>
<name>A0A2V1DX28_9PLEO</name>
<feature type="compositionally biased region" description="Low complexity" evidence="6">
    <location>
        <begin position="309"/>
        <end position="324"/>
    </location>
</feature>
<evidence type="ECO:0000259" key="8">
    <source>
        <dbReference type="Pfam" id="PF20684"/>
    </source>
</evidence>
<feature type="transmembrane region" description="Helical" evidence="7">
    <location>
        <begin position="120"/>
        <end position="142"/>
    </location>
</feature>
<gene>
    <name evidence="9" type="ORF">DM02DRAFT_589253</name>
</gene>
<evidence type="ECO:0000256" key="5">
    <source>
        <dbReference type="ARBA" id="ARBA00038359"/>
    </source>
</evidence>
<comment type="similarity">
    <text evidence="5">Belongs to the SAT4 family.</text>
</comment>
<dbReference type="AlphaFoldDB" id="A0A2V1DX28"/>
<evidence type="ECO:0000313" key="9">
    <source>
        <dbReference type="EMBL" id="PVI02586.1"/>
    </source>
</evidence>
<evidence type="ECO:0000256" key="1">
    <source>
        <dbReference type="ARBA" id="ARBA00004141"/>
    </source>
</evidence>
<dbReference type="InterPro" id="IPR049326">
    <property type="entry name" value="Rhodopsin_dom_fungi"/>
</dbReference>
<dbReference type="InterPro" id="IPR052337">
    <property type="entry name" value="SAT4-like"/>
</dbReference>
<dbReference type="STRING" id="97972.A0A2V1DX28"/>
<keyword evidence="4 7" id="KW-0472">Membrane</keyword>
<dbReference type="Proteomes" id="UP000244855">
    <property type="component" value="Unassembled WGS sequence"/>
</dbReference>
<feature type="transmembrane region" description="Helical" evidence="7">
    <location>
        <begin position="204"/>
        <end position="224"/>
    </location>
</feature>
<dbReference type="Pfam" id="PF20684">
    <property type="entry name" value="Fung_rhodopsin"/>
    <property type="match status" value="1"/>
</dbReference>
<dbReference type="PANTHER" id="PTHR33048">
    <property type="entry name" value="PTH11-LIKE INTEGRAL MEMBRANE PROTEIN (AFU_ORTHOLOGUE AFUA_5G11245)"/>
    <property type="match status" value="1"/>
</dbReference>
<feature type="compositionally biased region" description="Basic and acidic residues" evidence="6">
    <location>
        <begin position="338"/>
        <end position="347"/>
    </location>
</feature>
<dbReference type="PANTHER" id="PTHR33048:SF96">
    <property type="entry name" value="INTEGRAL MEMBRANE PROTEIN"/>
    <property type="match status" value="1"/>
</dbReference>
<evidence type="ECO:0000256" key="6">
    <source>
        <dbReference type="SAM" id="MobiDB-lite"/>
    </source>
</evidence>
<evidence type="ECO:0000256" key="2">
    <source>
        <dbReference type="ARBA" id="ARBA00022692"/>
    </source>
</evidence>
<keyword evidence="2 7" id="KW-0812">Transmembrane</keyword>
<dbReference type="EMBL" id="KZ805341">
    <property type="protein sequence ID" value="PVI02586.1"/>
    <property type="molecule type" value="Genomic_DNA"/>
</dbReference>
<feature type="transmembrane region" description="Helical" evidence="7">
    <location>
        <begin position="12"/>
        <end position="31"/>
    </location>
</feature>
<proteinExistence type="inferred from homology"/>
<accession>A0A2V1DX28</accession>
<dbReference type="GO" id="GO:0016020">
    <property type="term" value="C:membrane"/>
    <property type="evidence" value="ECO:0007669"/>
    <property type="project" value="UniProtKB-SubCell"/>
</dbReference>
<evidence type="ECO:0000313" key="10">
    <source>
        <dbReference type="Proteomes" id="UP000244855"/>
    </source>
</evidence>